<dbReference type="Proteomes" id="UP000076722">
    <property type="component" value="Unassembled WGS sequence"/>
</dbReference>
<protein>
    <recommendedName>
        <fullName evidence="3">F-box domain-containing protein</fullName>
    </recommendedName>
</protein>
<keyword evidence="2" id="KW-1185">Reference proteome</keyword>
<dbReference type="AlphaFoldDB" id="A0A164Z0S0"/>
<organism evidence="1 2">
    <name type="scientific">Sistotremastrum niveocremeum HHB9708</name>
    <dbReference type="NCBI Taxonomy" id="1314777"/>
    <lineage>
        <taxon>Eukaryota</taxon>
        <taxon>Fungi</taxon>
        <taxon>Dikarya</taxon>
        <taxon>Basidiomycota</taxon>
        <taxon>Agaricomycotina</taxon>
        <taxon>Agaricomycetes</taxon>
        <taxon>Sistotremastrales</taxon>
        <taxon>Sistotremastraceae</taxon>
        <taxon>Sertulicium</taxon>
        <taxon>Sertulicium niveocremeum</taxon>
    </lineage>
</organism>
<gene>
    <name evidence="1" type="ORF">SISNIDRAFT_450229</name>
</gene>
<sequence>MDVATDWSKAKTLLNLSRTSKAWRAEALRRLFSALGLQLRLHDIDLSLVSGIDKTYPDRSRKADRIVRKVAVILSQDYTRYLSHLMVSVGDLDSNIPRIYRASSVKYIISEILTRANALESYEFTCSPHAGSTNDVLLGHDFSQLKILTVHIQRGSQSNRPYRSGTIDLRPFLGRHPSLTHLGVHDFDAWDPSSYSRQRHQRTLPNLRYFAGDLLTARLLNIAKQDSLLTVALSWEVPESGDPSLFSWDKIRGSFSNVHTLNIHTKSPILDRQLLLDIARCFPNLVVLDGLRLSGSMIVSLVGELNTLHSVLPQLRDLVMSSSKNPLIQDPSHVDDLKKAMRHLPEIFPALEVCSQYSGCGIESCKVTLSYAEDGTASKFEVSYLGMKPVPQNLVPKTRLAMLHDFARESLGLLTGS</sequence>
<evidence type="ECO:0000313" key="2">
    <source>
        <dbReference type="Proteomes" id="UP000076722"/>
    </source>
</evidence>
<dbReference type="EMBL" id="KV419397">
    <property type="protein sequence ID" value="KZS97425.1"/>
    <property type="molecule type" value="Genomic_DNA"/>
</dbReference>
<dbReference type="Gene3D" id="3.80.10.10">
    <property type="entry name" value="Ribonuclease Inhibitor"/>
    <property type="match status" value="1"/>
</dbReference>
<proteinExistence type="predicted"/>
<dbReference type="InterPro" id="IPR032675">
    <property type="entry name" value="LRR_dom_sf"/>
</dbReference>
<reference evidence="1 2" key="1">
    <citation type="journal article" date="2016" name="Mol. Biol. Evol.">
        <title>Comparative Genomics of Early-Diverging Mushroom-Forming Fungi Provides Insights into the Origins of Lignocellulose Decay Capabilities.</title>
        <authorList>
            <person name="Nagy L.G."/>
            <person name="Riley R."/>
            <person name="Tritt A."/>
            <person name="Adam C."/>
            <person name="Daum C."/>
            <person name="Floudas D."/>
            <person name="Sun H."/>
            <person name="Yadav J.S."/>
            <person name="Pangilinan J."/>
            <person name="Larsson K.H."/>
            <person name="Matsuura K."/>
            <person name="Barry K."/>
            <person name="Labutti K."/>
            <person name="Kuo R."/>
            <person name="Ohm R.A."/>
            <person name="Bhattacharya S.S."/>
            <person name="Shirouzu T."/>
            <person name="Yoshinaga Y."/>
            <person name="Martin F.M."/>
            <person name="Grigoriev I.V."/>
            <person name="Hibbett D.S."/>
        </authorList>
    </citation>
    <scope>NUCLEOTIDE SEQUENCE [LARGE SCALE GENOMIC DNA]</scope>
    <source>
        <strain evidence="1 2">HHB9708</strain>
    </source>
</reference>
<evidence type="ECO:0000313" key="1">
    <source>
        <dbReference type="EMBL" id="KZS97425.1"/>
    </source>
</evidence>
<accession>A0A164Z0S0</accession>
<name>A0A164Z0S0_9AGAM</name>
<evidence type="ECO:0008006" key="3">
    <source>
        <dbReference type="Google" id="ProtNLM"/>
    </source>
</evidence>